<comment type="caution">
    <text evidence="12">The sequence shown here is derived from an EMBL/GenBank/DDBJ whole genome shotgun (WGS) entry which is preliminary data.</text>
</comment>
<protein>
    <submittedName>
        <fullName evidence="12">HlyD family efflux transporter periplasmic adaptor subunit</fullName>
    </submittedName>
</protein>
<dbReference type="InterPro" id="IPR058795">
    <property type="entry name" value="LcnD_C"/>
</dbReference>
<feature type="region of interest" description="Disordered" evidence="8">
    <location>
        <begin position="1"/>
        <end position="70"/>
    </location>
</feature>
<proteinExistence type="predicted"/>
<feature type="domain" description="Multidrug resistance protein MdtA-like barrel-sandwich hybrid" evidence="10">
    <location>
        <begin position="141"/>
        <end position="251"/>
    </location>
</feature>
<dbReference type="Pfam" id="PF25917">
    <property type="entry name" value="BSH_RND"/>
    <property type="match status" value="1"/>
</dbReference>
<organism evidence="12 13">
    <name type="scientific">Agathobaculum hominis</name>
    <dbReference type="NCBI Taxonomy" id="2763014"/>
    <lineage>
        <taxon>Bacteria</taxon>
        <taxon>Bacillati</taxon>
        <taxon>Bacillota</taxon>
        <taxon>Clostridia</taxon>
        <taxon>Eubacteriales</taxon>
        <taxon>Butyricicoccaceae</taxon>
        <taxon>Agathobaculum</taxon>
    </lineage>
</organism>
<evidence type="ECO:0000256" key="5">
    <source>
        <dbReference type="ARBA" id="ARBA00023054"/>
    </source>
</evidence>
<evidence type="ECO:0000256" key="4">
    <source>
        <dbReference type="ARBA" id="ARBA00022989"/>
    </source>
</evidence>
<dbReference type="Gene3D" id="2.40.420.20">
    <property type="match status" value="1"/>
</dbReference>
<evidence type="ECO:0000313" key="13">
    <source>
        <dbReference type="Proteomes" id="UP000641741"/>
    </source>
</evidence>
<dbReference type="Gene3D" id="1.10.287.470">
    <property type="entry name" value="Helix hairpin bin"/>
    <property type="match status" value="2"/>
</dbReference>
<dbReference type="Pfam" id="PF25940">
    <property type="entry name" value="LcnD_C"/>
    <property type="match status" value="1"/>
</dbReference>
<dbReference type="Gene3D" id="2.40.50.100">
    <property type="match status" value="2"/>
</dbReference>
<evidence type="ECO:0000259" key="10">
    <source>
        <dbReference type="Pfam" id="PF25917"/>
    </source>
</evidence>
<keyword evidence="13" id="KW-1185">Reference proteome</keyword>
<keyword evidence="4 9" id="KW-1133">Transmembrane helix</keyword>
<dbReference type="PANTHER" id="PTHR32347">
    <property type="entry name" value="EFFLUX SYSTEM COMPONENT YKNX-RELATED"/>
    <property type="match status" value="1"/>
</dbReference>
<feature type="coiled-coil region" evidence="7">
    <location>
        <begin position="175"/>
        <end position="216"/>
    </location>
</feature>
<evidence type="ECO:0000256" key="2">
    <source>
        <dbReference type="ARBA" id="ARBA00004370"/>
    </source>
</evidence>
<evidence type="ECO:0000256" key="6">
    <source>
        <dbReference type="ARBA" id="ARBA00023136"/>
    </source>
</evidence>
<sequence length="649" mass="67193">MSDEKKTGRRKPGGSDPLEQTKKLDSAAVNAANETADNGGAAVKPEAGPSAQNAPAPRRNRYADKMNKGKKKLNKKARIAIAAGLVVIAAAAGVFFVRHARQTDTGDTTIQTAEATRGTLETYVEGSGTTSARKREELGRDIKGKVSQVLVTEGDEVVTGQLLVAVDPTETRKELDAAQKELVDAQRTVAEAQNTVTQAQNALVSAQNKLNHLNVTAPITGRFVAAADSNGNATTYRVGEQISEGQTLGCMVNDRQMKLSIYFSAAYSGSIKAGQYASVSIPSAMSEVGGTVSSVESSSHISSDGVKLVRVNITVNNPGTLTKGMAATATVNAGAAGVIYPAESGSLEYISEIAVTSKVSGTITAYSGTGNYSAGAAIMRMTSDALQDEVKNAQSSISSAQSTVVSAQTAVADKQARISELQLLIAQATVVSPIDGVVVTMNAVEDQEVSGADPLVVVADLSNIIVNASIMSTDMGAVQTGQPATMSMYNSDGSQLELTGTVESVALEPDKNSSGGQGSMPTFSAVISVEPIDGQSIHSGMTVDYKITTASSEDCLTVPSSAIVNTEEGTAVFAKPLTDENGNEIPFDETIPIPEGTEGIPDGFQLVPVEIGIADSTNTEILWGIDEGTTVFLAGPTDLYADMNAMGMG</sequence>
<keyword evidence="5 7" id="KW-0175">Coiled coil</keyword>
<evidence type="ECO:0000256" key="8">
    <source>
        <dbReference type="SAM" id="MobiDB-lite"/>
    </source>
</evidence>
<evidence type="ECO:0000259" key="11">
    <source>
        <dbReference type="Pfam" id="PF25940"/>
    </source>
</evidence>
<evidence type="ECO:0000256" key="7">
    <source>
        <dbReference type="SAM" id="Coils"/>
    </source>
</evidence>
<evidence type="ECO:0000256" key="9">
    <source>
        <dbReference type="SAM" id="Phobius"/>
    </source>
</evidence>
<comment type="subcellular location">
    <subcellularLocation>
        <location evidence="1">Cell envelope</location>
    </subcellularLocation>
    <subcellularLocation>
        <location evidence="2">Membrane</location>
    </subcellularLocation>
</comment>
<dbReference type="SUPFAM" id="SSF111369">
    <property type="entry name" value="HlyD-like secretion proteins"/>
    <property type="match status" value="2"/>
</dbReference>
<feature type="domain" description="LcnD-like C-terminal" evidence="11">
    <location>
        <begin position="463"/>
        <end position="543"/>
    </location>
</feature>
<evidence type="ECO:0000256" key="3">
    <source>
        <dbReference type="ARBA" id="ARBA00022692"/>
    </source>
</evidence>
<keyword evidence="3 9" id="KW-0812">Transmembrane</keyword>
<dbReference type="Gene3D" id="2.40.30.170">
    <property type="match status" value="2"/>
</dbReference>
<keyword evidence="6 9" id="KW-0472">Membrane</keyword>
<dbReference type="Proteomes" id="UP000641741">
    <property type="component" value="Unassembled WGS sequence"/>
</dbReference>
<dbReference type="RefSeq" id="WP_186969754.1">
    <property type="nucleotide sequence ID" value="NZ_JACOPK010000004.1"/>
</dbReference>
<dbReference type="EMBL" id="JACOPK010000004">
    <property type="protein sequence ID" value="MBC5695499.1"/>
    <property type="molecule type" value="Genomic_DNA"/>
</dbReference>
<name>A0ABR7GMG4_9FIRM</name>
<feature type="transmembrane region" description="Helical" evidence="9">
    <location>
        <begin position="77"/>
        <end position="97"/>
    </location>
</feature>
<evidence type="ECO:0000256" key="1">
    <source>
        <dbReference type="ARBA" id="ARBA00004196"/>
    </source>
</evidence>
<dbReference type="InterPro" id="IPR050465">
    <property type="entry name" value="UPF0194_transport"/>
</dbReference>
<dbReference type="InterPro" id="IPR058625">
    <property type="entry name" value="MdtA-like_BSH"/>
</dbReference>
<dbReference type="PANTHER" id="PTHR32347:SF14">
    <property type="entry name" value="EFFLUX SYSTEM COMPONENT YKNX-RELATED"/>
    <property type="match status" value="1"/>
</dbReference>
<evidence type="ECO:0000313" key="12">
    <source>
        <dbReference type="EMBL" id="MBC5695499.1"/>
    </source>
</evidence>
<reference evidence="12 13" key="1">
    <citation type="submission" date="2020-08" db="EMBL/GenBank/DDBJ databases">
        <title>Genome public.</title>
        <authorList>
            <person name="Liu C."/>
            <person name="Sun Q."/>
        </authorList>
    </citation>
    <scope>NUCLEOTIDE SEQUENCE [LARGE SCALE GENOMIC DNA]</scope>
    <source>
        <strain evidence="12 13">M2</strain>
    </source>
</reference>
<accession>A0ABR7GMG4</accession>
<gene>
    <name evidence="12" type="ORF">H8S02_06000</name>
</gene>